<feature type="compositionally biased region" description="Basic and acidic residues" evidence="2">
    <location>
        <begin position="157"/>
        <end position="175"/>
    </location>
</feature>
<evidence type="ECO:0000256" key="3">
    <source>
        <dbReference type="SAM" id="SignalP"/>
    </source>
</evidence>
<dbReference type="CDD" id="cd07185">
    <property type="entry name" value="OmpA_C-like"/>
    <property type="match status" value="1"/>
</dbReference>
<evidence type="ECO:0000313" key="5">
    <source>
        <dbReference type="EMBL" id="MFB9836920.1"/>
    </source>
</evidence>
<keyword evidence="1" id="KW-0472">Membrane</keyword>
<keyword evidence="6" id="KW-1185">Reference proteome</keyword>
<sequence>MTGVRRVALAAGALASVFVAGNAAAEDVPDANLAQSVHAIAASDGVRDIALTDAVIPLEERQRDGGRTVVRISSDVLFDFGKATLTDTARRRIDQIAAEVTGPVRVAGFTDDIGTPAANLKLSRARAEAVRTELSARVKFPVGATGYGEARPVAPNKKPDGTDDPTGRAKNRRVEISYQSQAQS</sequence>
<feature type="signal peptide" evidence="3">
    <location>
        <begin position="1"/>
        <end position="25"/>
    </location>
</feature>
<dbReference type="PANTHER" id="PTHR30329">
    <property type="entry name" value="STATOR ELEMENT OF FLAGELLAR MOTOR COMPLEX"/>
    <property type="match status" value="1"/>
</dbReference>
<dbReference type="PANTHER" id="PTHR30329:SF20">
    <property type="entry name" value="EXPORTED PROTEIN"/>
    <property type="match status" value="1"/>
</dbReference>
<keyword evidence="3" id="KW-0732">Signal</keyword>
<dbReference type="InterPro" id="IPR036737">
    <property type="entry name" value="OmpA-like_sf"/>
</dbReference>
<dbReference type="RefSeq" id="WP_378209714.1">
    <property type="nucleotide sequence ID" value="NZ_JBHLZP010000324.1"/>
</dbReference>
<dbReference type="EMBL" id="JBHLZP010000324">
    <property type="protein sequence ID" value="MFB9836920.1"/>
    <property type="molecule type" value="Genomic_DNA"/>
</dbReference>
<evidence type="ECO:0000256" key="1">
    <source>
        <dbReference type="PROSITE-ProRule" id="PRU00473"/>
    </source>
</evidence>
<dbReference type="Pfam" id="PF00691">
    <property type="entry name" value="OmpA"/>
    <property type="match status" value="1"/>
</dbReference>
<dbReference type="Proteomes" id="UP001589627">
    <property type="component" value="Unassembled WGS sequence"/>
</dbReference>
<dbReference type="InterPro" id="IPR050330">
    <property type="entry name" value="Bact_OuterMem_StrucFunc"/>
</dbReference>
<feature type="domain" description="OmpA-like" evidence="4">
    <location>
        <begin position="65"/>
        <end position="182"/>
    </location>
</feature>
<feature type="chain" id="PRO_5046555243" evidence="3">
    <location>
        <begin position="26"/>
        <end position="184"/>
    </location>
</feature>
<evidence type="ECO:0000256" key="2">
    <source>
        <dbReference type="SAM" id="MobiDB-lite"/>
    </source>
</evidence>
<name>A0ABV5YPE9_9ACTN</name>
<dbReference type="Gene3D" id="3.30.1330.60">
    <property type="entry name" value="OmpA-like domain"/>
    <property type="match status" value="1"/>
</dbReference>
<reference evidence="5 6" key="1">
    <citation type="submission" date="2024-09" db="EMBL/GenBank/DDBJ databases">
        <authorList>
            <person name="Sun Q."/>
            <person name="Mori K."/>
        </authorList>
    </citation>
    <scope>NUCLEOTIDE SEQUENCE [LARGE SCALE GENOMIC DNA]</scope>
    <source>
        <strain evidence="5 6">TBRC 0563</strain>
    </source>
</reference>
<dbReference type="PROSITE" id="PS51123">
    <property type="entry name" value="OMPA_2"/>
    <property type="match status" value="1"/>
</dbReference>
<evidence type="ECO:0000313" key="6">
    <source>
        <dbReference type="Proteomes" id="UP001589627"/>
    </source>
</evidence>
<feature type="region of interest" description="Disordered" evidence="2">
    <location>
        <begin position="145"/>
        <end position="184"/>
    </location>
</feature>
<gene>
    <name evidence="5" type="ORF">ACFFNX_32580</name>
</gene>
<organism evidence="5 6">
    <name type="scientific">Actinoallomurus acaciae</name>
    <dbReference type="NCBI Taxonomy" id="502577"/>
    <lineage>
        <taxon>Bacteria</taxon>
        <taxon>Bacillati</taxon>
        <taxon>Actinomycetota</taxon>
        <taxon>Actinomycetes</taxon>
        <taxon>Streptosporangiales</taxon>
        <taxon>Thermomonosporaceae</taxon>
        <taxon>Actinoallomurus</taxon>
    </lineage>
</organism>
<proteinExistence type="predicted"/>
<evidence type="ECO:0000259" key="4">
    <source>
        <dbReference type="PROSITE" id="PS51123"/>
    </source>
</evidence>
<dbReference type="SUPFAM" id="SSF103088">
    <property type="entry name" value="OmpA-like"/>
    <property type="match status" value="1"/>
</dbReference>
<dbReference type="InterPro" id="IPR006665">
    <property type="entry name" value="OmpA-like"/>
</dbReference>
<comment type="caution">
    <text evidence="5">The sequence shown here is derived from an EMBL/GenBank/DDBJ whole genome shotgun (WGS) entry which is preliminary data.</text>
</comment>
<accession>A0ABV5YPE9</accession>
<protein>
    <submittedName>
        <fullName evidence="5">OmpA family protein</fullName>
    </submittedName>
</protein>